<evidence type="ECO:0000313" key="7">
    <source>
        <dbReference type="Proteomes" id="UP000579945"/>
    </source>
</evidence>
<dbReference type="Pfam" id="PF00440">
    <property type="entry name" value="TetR_N"/>
    <property type="match status" value="1"/>
</dbReference>
<keyword evidence="1" id="KW-0805">Transcription regulation</keyword>
<dbReference type="InterPro" id="IPR001647">
    <property type="entry name" value="HTH_TetR"/>
</dbReference>
<organism evidence="6 7">
    <name type="scientific">Nonomuraea dietziae</name>
    <dbReference type="NCBI Taxonomy" id="65515"/>
    <lineage>
        <taxon>Bacteria</taxon>
        <taxon>Bacillati</taxon>
        <taxon>Actinomycetota</taxon>
        <taxon>Actinomycetes</taxon>
        <taxon>Streptosporangiales</taxon>
        <taxon>Streptosporangiaceae</taxon>
        <taxon>Nonomuraea</taxon>
    </lineage>
</organism>
<evidence type="ECO:0000256" key="1">
    <source>
        <dbReference type="ARBA" id="ARBA00023015"/>
    </source>
</evidence>
<feature type="domain" description="HTH tetR-type" evidence="5">
    <location>
        <begin position="17"/>
        <end position="76"/>
    </location>
</feature>
<dbReference type="SUPFAM" id="SSF46689">
    <property type="entry name" value="Homeodomain-like"/>
    <property type="match status" value="1"/>
</dbReference>
<dbReference type="GO" id="GO:0003700">
    <property type="term" value="F:DNA-binding transcription factor activity"/>
    <property type="evidence" value="ECO:0007669"/>
    <property type="project" value="TreeGrafter"/>
</dbReference>
<keyword evidence="2 4" id="KW-0238">DNA-binding</keyword>
<proteinExistence type="predicted"/>
<dbReference type="PRINTS" id="PR00455">
    <property type="entry name" value="HTHTETR"/>
</dbReference>
<dbReference type="PANTHER" id="PTHR30055">
    <property type="entry name" value="HTH-TYPE TRANSCRIPTIONAL REGULATOR RUTR"/>
    <property type="match status" value="1"/>
</dbReference>
<dbReference type="InterPro" id="IPR036271">
    <property type="entry name" value="Tet_transcr_reg_TetR-rel_C_sf"/>
</dbReference>
<evidence type="ECO:0000256" key="3">
    <source>
        <dbReference type="ARBA" id="ARBA00023163"/>
    </source>
</evidence>
<feature type="DNA-binding region" description="H-T-H motif" evidence="4">
    <location>
        <begin position="39"/>
        <end position="58"/>
    </location>
</feature>
<evidence type="ECO:0000256" key="2">
    <source>
        <dbReference type="ARBA" id="ARBA00023125"/>
    </source>
</evidence>
<dbReference type="AlphaFoldDB" id="A0A7W5V6U4"/>
<protein>
    <submittedName>
        <fullName evidence="6">AcrR family transcriptional regulator</fullName>
    </submittedName>
</protein>
<name>A0A7W5V6U4_9ACTN</name>
<dbReference type="PROSITE" id="PS50977">
    <property type="entry name" value="HTH_TETR_2"/>
    <property type="match status" value="1"/>
</dbReference>
<dbReference type="InterPro" id="IPR049445">
    <property type="entry name" value="TetR_SbtR-like_C"/>
</dbReference>
<dbReference type="Gene3D" id="1.10.357.10">
    <property type="entry name" value="Tetracycline Repressor, domain 2"/>
    <property type="match status" value="1"/>
</dbReference>
<keyword evidence="3" id="KW-0804">Transcription</keyword>
<dbReference type="Proteomes" id="UP000579945">
    <property type="component" value="Unassembled WGS sequence"/>
</dbReference>
<evidence type="ECO:0000256" key="4">
    <source>
        <dbReference type="PROSITE-ProRule" id="PRU00335"/>
    </source>
</evidence>
<evidence type="ECO:0000259" key="5">
    <source>
        <dbReference type="PROSITE" id="PS50977"/>
    </source>
</evidence>
<reference evidence="6 7" key="1">
    <citation type="submission" date="2020-08" db="EMBL/GenBank/DDBJ databases">
        <title>Sequencing the genomes of 1000 actinobacteria strains.</title>
        <authorList>
            <person name="Klenk H.-P."/>
        </authorList>
    </citation>
    <scope>NUCLEOTIDE SEQUENCE [LARGE SCALE GENOMIC DNA]</scope>
    <source>
        <strain evidence="6 7">DSM 44320</strain>
    </source>
</reference>
<gene>
    <name evidence="6" type="ORF">FHR33_001830</name>
</gene>
<dbReference type="GeneID" id="95388361"/>
<dbReference type="PANTHER" id="PTHR30055:SF234">
    <property type="entry name" value="HTH-TYPE TRANSCRIPTIONAL REGULATOR BETI"/>
    <property type="match status" value="1"/>
</dbReference>
<dbReference type="InterPro" id="IPR050109">
    <property type="entry name" value="HTH-type_TetR-like_transc_reg"/>
</dbReference>
<dbReference type="SUPFAM" id="SSF48498">
    <property type="entry name" value="Tetracyclin repressor-like, C-terminal domain"/>
    <property type="match status" value="1"/>
</dbReference>
<comment type="caution">
    <text evidence="6">The sequence shown here is derived from an EMBL/GenBank/DDBJ whole genome shotgun (WGS) entry which is preliminary data.</text>
</comment>
<sequence>MSTTGPAPQRRMRADARRNYERLLAAAATVFAEHGVDASLEDIARRAGVANGTLYGHFPTRQALLEALLRDRMDALTATARDLLDHPSAHEALVIWARAAMAHTTTYRGLVTALMRSIKDESSELHAACRAVLVGGEQLLTRAQAAGTVREDATAADLYAMINAVAWAGEQTTPAQGERLLTFSIDGLHPSRSREHSS</sequence>
<dbReference type="GO" id="GO:0000976">
    <property type="term" value="F:transcription cis-regulatory region binding"/>
    <property type="evidence" value="ECO:0007669"/>
    <property type="project" value="TreeGrafter"/>
</dbReference>
<dbReference type="EMBL" id="JACIBV010000001">
    <property type="protein sequence ID" value="MBB3725970.1"/>
    <property type="molecule type" value="Genomic_DNA"/>
</dbReference>
<dbReference type="RefSeq" id="WP_183645486.1">
    <property type="nucleotide sequence ID" value="NZ_BAAAXX010000120.1"/>
</dbReference>
<accession>A0A7W5V6U4</accession>
<dbReference type="InterPro" id="IPR009057">
    <property type="entry name" value="Homeodomain-like_sf"/>
</dbReference>
<evidence type="ECO:0000313" key="6">
    <source>
        <dbReference type="EMBL" id="MBB3725970.1"/>
    </source>
</evidence>
<keyword evidence="7" id="KW-1185">Reference proteome</keyword>
<dbReference type="Pfam" id="PF21597">
    <property type="entry name" value="TetR_C_43"/>
    <property type="match status" value="1"/>
</dbReference>